<evidence type="ECO:0000256" key="4">
    <source>
        <dbReference type="ARBA" id="ARBA00023136"/>
    </source>
</evidence>
<feature type="transmembrane region" description="Helical" evidence="5">
    <location>
        <begin position="251"/>
        <end position="269"/>
    </location>
</feature>
<dbReference type="PANTHER" id="PTHR37422:SF13">
    <property type="entry name" value="LIPOPOLYSACCHARIDE BIOSYNTHESIS PROTEIN PA4999-RELATED"/>
    <property type="match status" value="1"/>
</dbReference>
<keyword evidence="7" id="KW-0436">Ligase</keyword>
<dbReference type="GO" id="GO:0016874">
    <property type="term" value="F:ligase activity"/>
    <property type="evidence" value="ECO:0007669"/>
    <property type="project" value="UniProtKB-KW"/>
</dbReference>
<feature type="transmembrane region" description="Helical" evidence="5">
    <location>
        <begin position="156"/>
        <end position="178"/>
    </location>
</feature>
<gene>
    <name evidence="7" type="ORF">ACFQZW_08580</name>
</gene>
<proteinExistence type="predicted"/>
<feature type="transmembrane region" description="Helical" evidence="5">
    <location>
        <begin position="79"/>
        <end position="94"/>
    </location>
</feature>
<evidence type="ECO:0000256" key="2">
    <source>
        <dbReference type="ARBA" id="ARBA00022692"/>
    </source>
</evidence>
<dbReference type="Pfam" id="PF04932">
    <property type="entry name" value="Wzy_C"/>
    <property type="match status" value="1"/>
</dbReference>
<feature type="transmembrane region" description="Helical" evidence="5">
    <location>
        <begin position="204"/>
        <end position="222"/>
    </location>
</feature>
<keyword evidence="8" id="KW-1185">Reference proteome</keyword>
<evidence type="ECO:0000256" key="5">
    <source>
        <dbReference type="SAM" id="Phobius"/>
    </source>
</evidence>
<evidence type="ECO:0000259" key="6">
    <source>
        <dbReference type="Pfam" id="PF04932"/>
    </source>
</evidence>
<accession>A0ABW2Z6R3</accession>
<evidence type="ECO:0000313" key="8">
    <source>
        <dbReference type="Proteomes" id="UP001597032"/>
    </source>
</evidence>
<keyword evidence="4 5" id="KW-0472">Membrane</keyword>
<feature type="transmembrane region" description="Helical" evidence="5">
    <location>
        <begin position="281"/>
        <end position="300"/>
    </location>
</feature>
<feature type="transmembrane region" description="Helical" evidence="5">
    <location>
        <begin position="12"/>
        <end position="45"/>
    </location>
</feature>
<protein>
    <submittedName>
        <fullName evidence="7">O-antigen ligase family protein</fullName>
    </submittedName>
</protein>
<keyword evidence="3 5" id="KW-1133">Transmembrane helix</keyword>
<feature type="transmembrane region" description="Helical" evidence="5">
    <location>
        <begin position="398"/>
        <end position="416"/>
    </location>
</feature>
<dbReference type="Proteomes" id="UP001597032">
    <property type="component" value="Unassembled WGS sequence"/>
</dbReference>
<keyword evidence="2 5" id="KW-0812">Transmembrane</keyword>
<feature type="transmembrane region" description="Helical" evidence="5">
    <location>
        <begin position="131"/>
        <end position="149"/>
    </location>
</feature>
<dbReference type="PANTHER" id="PTHR37422">
    <property type="entry name" value="TEICHURONIC ACID BIOSYNTHESIS PROTEIN TUAE"/>
    <property type="match status" value="1"/>
</dbReference>
<feature type="transmembrane region" description="Helical" evidence="5">
    <location>
        <begin position="101"/>
        <end position="119"/>
    </location>
</feature>
<reference evidence="8" key="1">
    <citation type="journal article" date="2019" name="Int. J. Syst. Evol. Microbiol.">
        <title>The Global Catalogue of Microorganisms (GCM) 10K type strain sequencing project: providing services to taxonomists for standard genome sequencing and annotation.</title>
        <authorList>
            <consortium name="The Broad Institute Genomics Platform"/>
            <consortium name="The Broad Institute Genome Sequencing Center for Infectious Disease"/>
            <person name="Wu L."/>
            <person name="Ma J."/>
        </authorList>
    </citation>
    <scope>NUCLEOTIDE SEQUENCE [LARGE SCALE GENOMIC DNA]</scope>
    <source>
        <strain evidence="8">CCUG 60022</strain>
    </source>
</reference>
<sequence>MKVNILNTRFLLASFHLVLGVLLLSGMITKIYSALIVVFGVLFIIRAKNDENQAIFWSAYMIGAEVLFRMSGGMVFHELPKYSVLLFLGVGLWVEKRRHHISVGYLIYILLLLIGIAFIDIPFDESIRKAIAFNLSGPVLLGLSAIYFYKRPISLTALLNLLFVMGLPIISMLSLLYFKTPDIENIRFGGEANFAASGGFGPNQVATILGLGVFVFAIHLVFKRRIFSFFGVDFFFLVYITYRGVLTFSRGGMLTALIALSVFIFYYVLVTKNQLKNLFKYLGLTFLFGIFLMIYTANITDGMIINRYTNKNAAGIAKNDFTTGRLDILKAELEGFFDNPYFGLGVGGSKFYRLDKLDKLAASHNEIGRLISEHGMVGVLILIILLAIPTRHILKQPFLARGFLGAFLLFWFLTINHSAMRIAFPAFIYGLSVAKITFKELEIPKVASTE</sequence>
<evidence type="ECO:0000256" key="3">
    <source>
        <dbReference type="ARBA" id="ARBA00022989"/>
    </source>
</evidence>
<comment type="subcellular location">
    <subcellularLocation>
        <location evidence="1">Membrane</location>
        <topology evidence="1">Multi-pass membrane protein</topology>
    </subcellularLocation>
</comment>
<dbReference type="InterPro" id="IPR051533">
    <property type="entry name" value="WaaL-like"/>
</dbReference>
<evidence type="ECO:0000313" key="7">
    <source>
        <dbReference type="EMBL" id="MFD0762135.1"/>
    </source>
</evidence>
<feature type="transmembrane region" description="Helical" evidence="5">
    <location>
        <begin position="367"/>
        <end position="386"/>
    </location>
</feature>
<comment type="caution">
    <text evidence="7">The sequence shown here is derived from an EMBL/GenBank/DDBJ whole genome shotgun (WGS) entry which is preliminary data.</text>
</comment>
<name>A0ABW2Z6R3_9FLAO</name>
<evidence type="ECO:0000256" key="1">
    <source>
        <dbReference type="ARBA" id="ARBA00004141"/>
    </source>
</evidence>
<organism evidence="7 8">
    <name type="scientific">Lutibacter aestuarii</name>
    <dbReference type="NCBI Taxonomy" id="861111"/>
    <lineage>
        <taxon>Bacteria</taxon>
        <taxon>Pseudomonadati</taxon>
        <taxon>Bacteroidota</taxon>
        <taxon>Flavobacteriia</taxon>
        <taxon>Flavobacteriales</taxon>
        <taxon>Flavobacteriaceae</taxon>
        <taxon>Lutibacter</taxon>
    </lineage>
</organism>
<dbReference type="RefSeq" id="WP_386782401.1">
    <property type="nucleotide sequence ID" value="NZ_JBHTIC010000008.1"/>
</dbReference>
<feature type="transmembrane region" description="Helical" evidence="5">
    <location>
        <begin position="227"/>
        <end position="245"/>
    </location>
</feature>
<feature type="domain" description="O-antigen ligase-related" evidence="6">
    <location>
        <begin position="236"/>
        <end position="383"/>
    </location>
</feature>
<dbReference type="InterPro" id="IPR007016">
    <property type="entry name" value="O-antigen_ligase-rel_domated"/>
</dbReference>
<dbReference type="EMBL" id="JBHTIC010000008">
    <property type="protein sequence ID" value="MFD0762135.1"/>
    <property type="molecule type" value="Genomic_DNA"/>
</dbReference>